<dbReference type="Pfam" id="PF13328">
    <property type="entry name" value="HD_4"/>
    <property type="match status" value="1"/>
</dbReference>
<accession>A0A5R8WJ60</accession>
<dbReference type="InterPro" id="IPR052194">
    <property type="entry name" value="MESH1"/>
</dbReference>
<evidence type="ECO:0000313" key="1">
    <source>
        <dbReference type="EMBL" id="TLM88928.1"/>
    </source>
</evidence>
<dbReference type="PANTHER" id="PTHR46246:SF1">
    <property type="entry name" value="GUANOSINE-3',5'-BIS(DIPHOSPHATE) 3'-PYROPHOSPHOHYDROLASE MESH1"/>
    <property type="match status" value="1"/>
</dbReference>
<protein>
    <submittedName>
        <fullName evidence="1">Bifunctional (P)ppGpp synthetase/guanosine-3',5'-bis(Diphosphate) 3'-pyrophosphohydrolase</fullName>
    </submittedName>
</protein>
<gene>
    <name evidence="1" type="ORF">FDY95_22355</name>
</gene>
<dbReference type="RefSeq" id="WP_138081210.1">
    <property type="nucleotide sequence ID" value="NZ_VAJM01000015.1"/>
</dbReference>
<sequence>MQQATWSIDEVQQAWQLATRLHDGQKYGGPDPGEQIEYLNHIGSVTLEVLNAVQHTAGLRADLAIKCAILHDVVEDTAGSYEQIRELFGPAVAAGVLALTKSDHLEDKAAQMRDSLRRIREQPVEIWAVKLADRIVNLSEPPYYWDHAKKRAYLREAELILTELQAGNEYLANRLRLKIRRYHSFLG</sequence>
<comment type="caution">
    <text evidence="1">The sequence shown here is derived from an EMBL/GenBank/DDBJ whole genome shotgun (WGS) entry which is preliminary data.</text>
</comment>
<dbReference type="PANTHER" id="PTHR46246">
    <property type="entry name" value="GUANOSINE-3',5'-BIS(DIPHOSPHATE) 3'-PYROPHOSPHOHYDROLASE MESH1"/>
    <property type="match status" value="1"/>
</dbReference>
<dbReference type="SUPFAM" id="SSF109604">
    <property type="entry name" value="HD-domain/PDEase-like"/>
    <property type="match status" value="1"/>
</dbReference>
<organism evidence="1 2">
    <name type="scientific">Hymenobacter jeollabukensis</name>
    <dbReference type="NCBI Taxonomy" id="2025313"/>
    <lineage>
        <taxon>Bacteria</taxon>
        <taxon>Pseudomonadati</taxon>
        <taxon>Bacteroidota</taxon>
        <taxon>Cytophagia</taxon>
        <taxon>Cytophagales</taxon>
        <taxon>Hymenobacteraceae</taxon>
        <taxon>Hymenobacter</taxon>
    </lineage>
</organism>
<dbReference type="OrthoDB" id="9802385at2"/>
<keyword evidence="2" id="KW-1185">Reference proteome</keyword>
<keyword evidence="1" id="KW-0378">Hydrolase</keyword>
<name>A0A5R8WJ60_9BACT</name>
<evidence type="ECO:0000313" key="2">
    <source>
        <dbReference type="Proteomes" id="UP000305517"/>
    </source>
</evidence>
<dbReference type="GO" id="GO:0008893">
    <property type="term" value="F:guanosine-3',5'-bis(diphosphate) 3'-diphosphatase activity"/>
    <property type="evidence" value="ECO:0007669"/>
    <property type="project" value="TreeGrafter"/>
</dbReference>
<dbReference type="Gene3D" id="1.10.3210.10">
    <property type="entry name" value="Hypothetical protein af1432"/>
    <property type="match status" value="1"/>
</dbReference>
<dbReference type="EMBL" id="VAJM01000015">
    <property type="protein sequence ID" value="TLM88928.1"/>
    <property type="molecule type" value="Genomic_DNA"/>
</dbReference>
<reference evidence="1 2" key="1">
    <citation type="submission" date="2019-05" db="EMBL/GenBank/DDBJ databases">
        <title>Hymenobacter edaphi sp. nov., isolated from abandoned arsenic-contaminated farmland soil.</title>
        <authorList>
            <person name="Nie L."/>
        </authorList>
    </citation>
    <scope>NUCLEOTIDE SEQUENCE [LARGE SCALE GENOMIC DNA]</scope>
    <source>
        <strain evidence="1 2">1-3-3-8</strain>
    </source>
</reference>
<dbReference type="AlphaFoldDB" id="A0A5R8WJ60"/>
<dbReference type="Proteomes" id="UP000305517">
    <property type="component" value="Unassembled WGS sequence"/>
</dbReference>
<proteinExistence type="predicted"/>